<dbReference type="PaxDb" id="273116-14324683"/>
<dbReference type="RefSeq" id="WP_241760311.1">
    <property type="nucleotide sequence ID" value="NC_002689.2"/>
</dbReference>
<dbReference type="Proteomes" id="UP000001017">
    <property type="component" value="Chromosome"/>
</dbReference>
<dbReference type="SUPFAM" id="SSF51905">
    <property type="entry name" value="FAD/NAD(P)-binding domain"/>
    <property type="match status" value="1"/>
</dbReference>
<feature type="domain" description="FAD/NAD(P)-binding" evidence="3">
    <location>
        <begin position="39"/>
        <end position="116"/>
    </location>
</feature>
<evidence type="ECO:0000259" key="3">
    <source>
        <dbReference type="Pfam" id="PF07992"/>
    </source>
</evidence>
<sequence length="122" mass="13451">MVSQRRFSRGRSPYSYVMRFDIMEFNLSMSNQKIEARDYDAVIIGSGAPGMSAAVYTARYGLKVVILGQSVAGGLTAEAPLVENYLGYKAIKGTDLASNFAKHAQEYSQIIDNTLRNIFHCG</sequence>
<dbReference type="GeneID" id="1440986"/>
<dbReference type="STRING" id="273116.gene:9381250"/>
<dbReference type="InterPro" id="IPR023753">
    <property type="entry name" value="FAD/NAD-binding_dom"/>
</dbReference>
<dbReference type="GO" id="GO:0016491">
    <property type="term" value="F:oxidoreductase activity"/>
    <property type="evidence" value="ECO:0007669"/>
    <property type="project" value="UniProtKB-KW"/>
</dbReference>
<evidence type="ECO:0000256" key="2">
    <source>
        <dbReference type="ARBA" id="ARBA00023002"/>
    </source>
</evidence>
<dbReference type="eggNOG" id="arCOG01296">
    <property type="taxonomic scope" value="Archaea"/>
</dbReference>
<evidence type="ECO:0000256" key="1">
    <source>
        <dbReference type="ARBA" id="ARBA00022630"/>
    </source>
</evidence>
<evidence type="ECO:0000313" key="5">
    <source>
        <dbReference type="Proteomes" id="UP000001017"/>
    </source>
</evidence>
<organism evidence="4 5">
    <name type="scientific">Thermoplasma volcanium (strain ATCC 51530 / DSM 4299 / JCM 9571 / NBRC 15438 / GSS1)</name>
    <dbReference type="NCBI Taxonomy" id="273116"/>
    <lineage>
        <taxon>Archaea</taxon>
        <taxon>Methanobacteriati</taxon>
        <taxon>Thermoplasmatota</taxon>
        <taxon>Thermoplasmata</taxon>
        <taxon>Thermoplasmatales</taxon>
        <taxon>Thermoplasmataceae</taxon>
        <taxon>Thermoplasma</taxon>
    </lineage>
</organism>
<dbReference type="EMBL" id="BA000011">
    <property type="protein sequence ID" value="BAB59610.1"/>
    <property type="molecule type" value="Genomic_DNA"/>
</dbReference>
<dbReference type="InterPro" id="IPR036188">
    <property type="entry name" value="FAD/NAD-bd_sf"/>
</dbReference>
<dbReference type="Gene3D" id="3.50.50.60">
    <property type="entry name" value="FAD/NAD(P)-binding domain"/>
    <property type="match status" value="1"/>
</dbReference>
<dbReference type="KEGG" id="tvo:TVG0457223"/>
<keyword evidence="5" id="KW-1185">Reference proteome</keyword>
<keyword evidence="2" id="KW-0560">Oxidoreductase</keyword>
<dbReference type="InterPro" id="IPR050097">
    <property type="entry name" value="Ferredoxin-NADP_redctase_2"/>
</dbReference>
<keyword evidence="1" id="KW-0285">Flavoprotein</keyword>
<dbReference type="AlphaFoldDB" id="Q97BI7"/>
<dbReference type="PANTHER" id="PTHR48105">
    <property type="entry name" value="THIOREDOXIN REDUCTASE 1-RELATED-RELATED"/>
    <property type="match status" value="1"/>
</dbReference>
<dbReference type="PhylomeDB" id="Q97BI7"/>
<dbReference type="HOGENOM" id="CLU_2021639_0_0_2"/>
<reference evidence="4 5" key="2">
    <citation type="journal article" date="2000" name="Proc. Natl. Acad. Sci. U.S.A.">
        <title>Archaeal adaptation to higher temperatures revealed by genomic sequence of Thermoplasma volcanium.</title>
        <authorList>
            <person name="Kawashima T."/>
            <person name="Amano N."/>
            <person name="Koike H."/>
            <person name="Makino S."/>
            <person name="Higuchi S."/>
            <person name="Kawashima-Ohya Y."/>
            <person name="Watanabe K."/>
            <person name="Yamazaki M."/>
            <person name="Kanehori K."/>
            <person name="Kawamoto T."/>
            <person name="Nunoshiba T."/>
            <person name="Yamamoto Y."/>
            <person name="Aramaki H."/>
            <person name="Makino K."/>
            <person name="Suzuki M."/>
        </authorList>
    </citation>
    <scope>NUCLEOTIDE SEQUENCE [LARGE SCALE GENOMIC DNA]</scope>
    <source>
        <strain evidence="5">ATCC 51530 / DSM 4299 / JCM 9571 / NBRC 15438 / GSS1</strain>
    </source>
</reference>
<protein>
    <recommendedName>
        <fullName evidence="3">FAD/NAD(P)-binding domain-containing protein</fullName>
    </recommendedName>
</protein>
<dbReference type="Pfam" id="PF07992">
    <property type="entry name" value="Pyr_redox_2"/>
    <property type="match status" value="1"/>
</dbReference>
<proteinExistence type="predicted"/>
<gene>
    <name evidence="4" type="ORF">TVG0457223</name>
</gene>
<evidence type="ECO:0000313" key="4">
    <source>
        <dbReference type="EMBL" id="BAB59610.1"/>
    </source>
</evidence>
<reference evidence="4 5" key="1">
    <citation type="journal article" date="1999" name="Proc. Jpn. Acad.">
        <title>Determination of the complete genomic DNA sequence of Thermoplasma volvanium GSS1.</title>
        <authorList>
            <person name="Kawashima T."/>
            <person name="Yamamoto Y."/>
            <person name="Aramaki H."/>
            <person name="Nunoshiba T."/>
            <person name="Kawamoto T."/>
            <person name="Watanabe K."/>
            <person name="Yamazaki M."/>
            <person name="Kanehori K."/>
            <person name="Amano N."/>
            <person name="Ohya Y."/>
            <person name="Makino K."/>
            <person name="Suzuki M."/>
        </authorList>
    </citation>
    <scope>NUCLEOTIDE SEQUENCE [LARGE SCALE GENOMIC DNA]</scope>
    <source>
        <strain evidence="5">ATCC 51530 / DSM 4299 / JCM 9571 / NBRC 15438 / GSS1</strain>
    </source>
</reference>
<name>Q97BI7_THEVO</name>
<accession>Q97BI7</accession>
<dbReference type="PRINTS" id="PR00469">
    <property type="entry name" value="PNDRDTASEII"/>
</dbReference>